<sequence length="127" mass="13378">MKSLPFVLGLCAATAAIAAVPVQPASTPRLVIDSPARGATAEGAAIIQFHTENLAINKEFGDAAAARQPAIGHLHVQIDDLPMLLIYTSSDPIILAGLKPGPHTVKIDLANPNHKVLDSQVVQFDMR</sequence>
<dbReference type="Pfam" id="PF19625">
    <property type="entry name" value="DUF6130"/>
    <property type="match status" value="1"/>
</dbReference>
<dbReference type="OrthoDB" id="1493962at2"/>
<organism evidence="2 3">
    <name type="scientific">Pseudoduganella ginsengisoli</name>
    <dbReference type="NCBI Taxonomy" id="1462440"/>
    <lineage>
        <taxon>Bacteria</taxon>
        <taxon>Pseudomonadati</taxon>
        <taxon>Pseudomonadota</taxon>
        <taxon>Betaproteobacteria</taxon>
        <taxon>Burkholderiales</taxon>
        <taxon>Oxalobacteraceae</taxon>
        <taxon>Telluria group</taxon>
        <taxon>Pseudoduganella</taxon>
    </lineage>
</organism>
<evidence type="ECO:0000313" key="2">
    <source>
        <dbReference type="EMBL" id="MTW01681.1"/>
    </source>
</evidence>
<keyword evidence="3" id="KW-1185">Reference proteome</keyword>
<feature type="signal peptide" evidence="1">
    <location>
        <begin position="1"/>
        <end position="18"/>
    </location>
</feature>
<name>A0A6L6PX17_9BURK</name>
<dbReference type="RefSeq" id="WP_155438060.1">
    <property type="nucleotide sequence ID" value="NZ_WNLA01000002.1"/>
</dbReference>
<keyword evidence="1" id="KW-0732">Signal</keyword>
<feature type="chain" id="PRO_5027121553" description="Copper chaperone PCu(A)C" evidence="1">
    <location>
        <begin position="19"/>
        <end position="127"/>
    </location>
</feature>
<reference evidence="2 3" key="1">
    <citation type="submission" date="2019-11" db="EMBL/GenBank/DDBJ databases">
        <title>Type strains purchased from KCTC, JCM and DSMZ.</title>
        <authorList>
            <person name="Lu H."/>
        </authorList>
    </citation>
    <scope>NUCLEOTIDE SEQUENCE [LARGE SCALE GENOMIC DNA]</scope>
    <source>
        <strain evidence="2 3">KCTC 42409</strain>
    </source>
</reference>
<evidence type="ECO:0008006" key="4">
    <source>
        <dbReference type="Google" id="ProtNLM"/>
    </source>
</evidence>
<dbReference type="AlphaFoldDB" id="A0A6L6PX17"/>
<evidence type="ECO:0000313" key="3">
    <source>
        <dbReference type="Proteomes" id="UP000484015"/>
    </source>
</evidence>
<protein>
    <recommendedName>
        <fullName evidence="4">Copper chaperone PCu(A)C</fullName>
    </recommendedName>
</protein>
<dbReference type="Proteomes" id="UP000484015">
    <property type="component" value="Unassembled WGS sequence"/>
</dbReference>
<proteinExistence type="predicted"/>
<dbReference type="EMBL" id="WNLA01000002">
    <property type="protein sequence ID" value="MTW01681.1"/>
    <property type="molecule type" value="Genomic_DNA"/>
</dbReference>
<gene>
    <name evidence="2" type="ORF">GM668_06215</name>
</gene>
<dbReference type="InterPro" id="IPR046133">
    <property type="entry name" value="DUF6130"/>
</dbReference>
<comment type="caution">
    <text evidence="2">The sequence shown here is derived from an EMBL/GenBank/DDBJ whole genome shotgun (WGS) entry which is preliminary data.</text>
</comment>
<evidence type="ECO:0000256" key="1">
    <source>
        <dbReference type="SAM" id="SignalP"/>
    </source>
</evidence>
<accession>A0A6L6PX17</accession>